<keyword evidence="1" id="KW-0614">Plasmid</keyword>
<dbReference type="Proteomes" id="UP000030071">
    <property type="component" value="Plasmid p48"/>
</dbReference>
<dbReference type="GeneID" id="23448193"/>
<dbReference type="PATRIC" id="fig|1051646.9.peg.5084"/>
<dbReference type="EMBL" id="CP009359">
    <property type="protein sequence ID" value="AIW17526.1"/>
    <property type="molecule type" value="Genomic_DNA"/>
</dbReference>
<evidence type="ECO:0000313" key="1">
    <source>
        <dbReference type="EMBL" id="AIW17526.1"/>
    </source>
</evidence>
<evidence type="ECO:0000313" key="2">
    <source>
        <dbReference type="EMBL" id="EGU54455.1"/>
    </source>
</evidence>
<dbReference type="EMBL" id="AFWI01000154">
    <property type="protein sequence ID" value="EGU54455.1"/>
    <property type="molecule type" value="Genomic_DNA"/>
</dbReference>
<organism evidence="1 4">
    <name type="scientific">Vibrio tubiashii ATCC 19109</name>
    <dbReference type="NCBI Taxonomy" id="1051646"/>
    <lineage>
        <taxon>Bacteria</taxon>
        <taxon>Pseudomonadati</taxon>
        <taxon>Pseudomonadota</taxon>
        <taxon>Gammaproteobacteria</taxon>
        <taxon>Vibrionales</taxon>
        <taxon>Vibrionaceae</taxon>
        <taxon>Vibrio</taxon>
        <taxon>Vibrio oreintalis group</taxon>
    </lineage>
</organism>
<reference evidence="2 3" key="2">
    <citation type="journal article" date="2012" name="Int. J. Syst. Evol. Microbiol.">
        <title>Vibrio caribbeanicus sp. nov., isolated from the marine sponge Scleritoderma cyanea.</title>
        <authorList>
            <person name="Hoffmann M."/>
            <person name="Monday S.R."/>
            <person name="Allard M.W."/>
            <person name="Strain E.A."/>
            <person name="Whittaker P."/>
            <person name="Naum M."/>
            <person name="McCarthy P.J."/>
            <person name="Lopez J.V."/>
            <person name="Fischer M."/>
            <person name="Brown E.W."/>
        </authorList>
    </citation>
    <scope>NUCLEOTIDE SEQUENCE [LARGE SCALE GENOMIC DNA]</scope>
    <source>
        <strain evidence="2 3">ATCC 19109</strain>
    </source>
</reference>
<dbReference type="eggNOG" id="ENOG5031PG7">
    <property type="taxonomic scope" value="Bacteria"/>
</dbReference>
<evidence type="ECO:0000313" key="3">
    <source>
        <dbReference type="Proteomes" id="UP000003836"/>
    </source>
</evidence>
<geneLocation type="plasmid" evidence="1 4">
    <name>p48</name>
</geneLocation>
<dbReference type="HOGENOM" id="CLU_2541692_0_0_6"/>
<evidence type="ECO:0000313" key="4">
    <source>
        <dbReference type="Proteomes" id="UP000030071"/>
    </source>
</evidence>
<keyword evidence="3" id="KW-1185">Reference proteome</keyword>
<accession>F9T6Q0</accession>
<dbReference type="KEGG" id="vtu:IX91_26065"/>
<reference evidence="1 4" key="3">
    <citation type="submission" date="2014-08" db="EMBL/GenBank/DDBJ databases">
        <title>First Complete Genome Sequence of the Shellfish Pathogen Vibrio tubiashii.</title>
        <authorList>
            <person name="Richards G.P."/>
            <person name="Needleman D.S."/>
            <person name="Watson M.A."/>
            <person name="Bono J.L."/>
        </authorList>
    </citation>
    <scope>NUCLEOTIDE SEQUENCE [LARGE SCALE GENOMIC DNA]</scope>
    <source>
        <strain evidence="1 4">ATCC 19109</strain>
        <plasmid evidence="1">p48</plasmid>
        <plasmid evidence="4">Plasmid p48</plasmid>
    </source>
</reference>
<sequence length="83" mass="9428">MAFIEDVEVSLLTESHVVEHIKGVELEIVSNKLIAHTETELKNLHTHKLKLSYEAAEALYIKLGQRLKTAQELVEDDFAIITE</sequence>
<gene>
    <name evidence="1" type="ORF">IX91_26065</name>
    <name evidence="2" type="ORF">VITU9109_02737</name>
</gene>
<dbReference type="AlphaFoldDB" id="F9T6Q0"/>
<reference evidence="2" key="1">
    <citation type="submission" date="2011-08" db="EMBL/GenBank/DDBJ databases">
        <authorList>
            <person name="Hoffman M."/>
            <person name="Strain E.A."/>
            <person name="Brown E."/>
            <person name="Allard M.W."/>
        </authorList>
    </citation>
    <scope>NUCLEOTIDE SEQUENCE</scope>
    <source>
        <strain evidence="2">ATCC 19109</strain>
    </source>
</reference>
<name>F9T6Q0_9VIBR</name>
<protein>
    <submittedName>
        <fullName evidence="1">Uncharacterized protein</fullName>
    </submittedName>
</protein>
<dbReference type="RefSeq" id="WP_004745258.1">
    <property type="nucleotide sequence ID" value="NZ_AFWI01000154.1"/>
</dbReference>
<proteinExistence type="predicted"/>
<dbReference type="Proteomes" id="UP000003836">
    <property type="component" value="Unassembled WGS sequence"/>
</dbReference>